<reference evidence="3 4" key="1">
    <citation type="submission" date="2019-10" db="EMBL/GenBank/DDBJ databases">
        <title>Whole genome shotgun sequence of Acrocarpospora macrocephala NBRC 16266.</title>
        <authorList>
            <person name="Ichikawa N."/>
            <person name="Kimura A."/>
            <person name="Kitahashi Y."/>
            <person name="Komaki H."/>
            <person name="Oguchi A."/>
        </authorList>
    </citation>
    <scope>NUCLEOTIDE SEQUENCE [LARGE SCALE GENOMIC DNA]</scope>
    <source>
        <strain evidence="3 4">NBRC 16266</strain>
    </source>
</reference>
<dbReference type="AlphaFoldDB" id="A0A5M3X9D2"/>
<keyword evidence="2" id="KW-0472">Membrane</keyword>
<feature type="transmembrane region" description="Helical" evidence="2">
    <location>
        <begin position="262"/>
        <end position="281"/>
    </location>
</feature>
<dbReference type="Proteomes" id="UP000331127">
    <property type="component" value="Unassembled WGS sequence"/>
</dbReference>
<feature type="compositionally biased region" description="Low complexity" evidence="1">
    <location>
        <begin position="215"/>
        <end position="235"/>
    </location>
</feature>
<keyword evidence="2" id="KW-1133">Transmembrane helix</keyword>
<organism evidence="3 4">
    <name type="scientific">Acrocarpospora macrocephala</name>
    <dbReference type="NCBI Taxonomy" id="150177"/>
    <lineage>
        <taxon>Bacteria</taxon>
        <taxon>Bacillati</taxon>
        <taxon>Actinomycetota</taxon>
        <taxon>Actinomycetes</taxon>
        <taxon>Streptosporangiales</taxon>
        <taxon>Streptosporangiaceae</taxon>
        <taxon>Acrocarpospora</taxon>
    </lineage>
</organism>
<evidence type="ECO:0000256" key="2">
    <source>
        <dbReference type="SAM" id="Phobius"/>
    </source>
</evidence>
<evidence type="ECO:0000313" key="4">
    <source>
        <dbReference type="Proteomes" id="UP000331127"/>
    </source>
</evidence>
<name>A0A5M3X9D2_9ACTN</name>
<comment type="caution">
    <text evidence="3">The sequence shown here is derived from an EMBL/GenBank/DDBJ whole genome shotgun (WGS) entry which is preliminary data.</text>
</comment>
<sequence>MLKLKARRRIATKAAAAGVVSAGMLLGVFPLLGAAADTKTITYNCTSTTPSTGTAQTPDLTVTLTGSATAGSPVQKISMVWTNLNTGTGTKLMTAPVGINITDRVLFDGDIVLTGPEAGDTATITAAATLTPAASIAAGAAIQFPTVSATATPDATGSVTIKSGSFTLSIGPAGGTATHVYDCSMATTATAASAVVVVASGSSSTTPTPTPTPTPSATTPTPRQTRTFTQTVTASQPGQVTNTPDGGIATGGGGEMGPDGRVLVLTGTALILAAITGGLMLRSRRSSVRN</sequence>
<keyword evidence="4" id="KW-1185">Reference proteome</keyword>
<feature type="region of interest" description="Disordered" evidence="1">
    <location>
        <begin position="201"/>
        <end position="255"/>
    </location>
</feature>
<proteinExistence type="predicted"/>
<gene>
    <name evidence="3" type="ORF">Amac_082850</name>
</gene>
<evidence type="ECO:0000313" key="3">
    <source>
        <dbReference type="EMBL" id="GES14688.1"/>
    </source>
</evidence>
<evidence type="ECO:0000256" key="1">
    <source>
        <dbReference type="SAM" id="MobiDB-lite"/>
    </source>
</evidence>
<keyword evidence="2" id="KW-0812">Transmembrane</keyword>
<dbReference type="EMBL" id="BLAE01000063">
    <property type="protein sequence ID" value="GES14688.1"/>
    <property type="molecule type" value="Genomic_DNA"/>
</dbReference>
<accession>A0A5M3X9D2</accession>
<protein>
    <submittedName>
        <fullName evidence="3">Uncharacterized protein</fullName>
    </submittedName>
</protein>